<dbReference type="PROSITE" id="PS50105">
    <property type="entry name" value="SAM_DOMAIN"/>
    <property type="match status" value="1"/>
</dbReference>
<dbReference type="SMART" id="SM00454">
    <property type="entry name" value="SAM"/>
    <property type="match status" value="1"/>
</dbReference>
<dbReference type="RefSeq" id="XP_013761751.1">
    <property type="nucleotide sequence ID" value="XM_013906297.1"/>
</dbReference>
<comment type="catalytic activity">
    <reaction evidence="8">
        <text>L-tyrosyl-[protein] + ATP = O-phospho-L-tyrosyl-[protein] + ADP + H(+)</text>
        <dbReference type="Rhea" id="RHEA:10596"/>
        <dbReference type="Rhea" id="RHEA-COMP:10136"/>
        <dbReference type="Rhea" id="RHEA-COMP:20101"/>
        <dbReference type="ChEBI" id="CHEBI:15378"/>
        <dbReference type="ChEBI" id="CHEBI:30616"/>
        <dbReference type="ChEBI" id="CHEBI:46858"/>
        <dbReference type="ChEBI" id="CHEBI:61978"/>
        <dbReference type="ChEBI" id="CHEBI:456216"/>
        <dbReference type="EC" id="2.7.10.1"/>
    </reaction>
</comment>
<dbReference type="InterPro" id="IPR008266">
    <property type="entry name" value="Tyr_kinase_AS"/>
</dbReference>
<keyword evidence="14" id="KW-1185">Reference proteome</keyword>
<dbReference type="GO" id="GO:0004714">
    <property type="term" value="F:transmembrane receptor protein tyrosine kinase activity"/>
    <property type="evidence" value="ECO:0007669"/>
    <property type="project" value="UniProtKB-EC"/>
</dbReference>
<feature type="compositionally biased region" description="Pro residues" evidence="10">
    <location>
        <begin position="591"/>
        <end position="603"/>
    </location>
</feature>
<dbReference type="InterPro" id="IPR013761">
    <property type="entry name" value="SAM/pointed_sf"/>
</dbReference>
<reference evidence="13 14" key="1">
    <citation type="submission" date="2010-05" db="EMBL/GenBank/DDBJ databases">
        <title>The Genome Sequence of Thecamonas trahens ATCC 50062.</title>
        <authorList>
            <consortium name="The Broad Institute Genome Sequencing Platform"/>
            <person name="Russ C."/>
            <person name="Cuomo C."/>
            <person name="Shea T."/>
            <person name="Young S.K."/>
            <person name="Zeng Q."/>
            <person name="Koehrsen M."/>
            <person name="Haas B."/>
            <person name="Borodovsky M."/>
            <person name="Guigo R."/>
            <person name="Alvarado L."/>
            <person name="Berlin A."/>
            <person name="Bochicchio J."/>
            <person name="Borenstein D."/>
            <person name="Chapman S."/>
            <person name="Chen Z."/>
            <person name="Freedman E."/>
            <person name="Gellesch M."/>
            <person name="Goldberg J."/>
            <person name="Griggs A."/>
            <person name="Gujja S."/>
            <person name="Heilman E."/>
            <person name="Heiman D."/>
            <person name="Hepburn T."/>
            <person name="Howarth C."/>
            <person name="Jen D."/>
            <person name="Larson L."/>
            <person name="Mehta T."/>
            <person name="Park D."/>
            <person name="Pearson M."/>
            <person name="Roberts A."/>
            <person name="Saif S."/>
            <person name="Shenoy N."/>
            <person name="Sisk P."/>
            <person name="Stolte C."/>
            <person name="Sykes S."/>
            <person name="Thomson T."/>
            <person name="Walk T."/>
            <person name="White J."/>
            <person name="Yandava C."/>
            <person name="Burger G."/>
            <person name="Gray M.W."/>
            <person name="Holland P.W.H."/>
            <person name="King N."/>
            <person name="Lang F.B.F."/>
            <person name="Roger A.J."/>
            <person name="Ruiz-Trillo I."/>
            <person name="Lander E."/>
            <person name="Nusbaum C."/>
        </authorList>
    </citation>
    <scope>NUCLEOTIDE SEQUENCE [LARGE SCALE GENOMIC DNA]</scope>
    <source>
        <strain evidence="13 14">ATCC 50062</strain>
    </source>
</reference>
<feature type="region of interest" description="Disordered" evidence="10">
    <location>
        <begin position="590"/>
        <end position="610"/>
    </location>
</feature>
<evidence type="ECO:0000256" key="5">
    <source>
        <dbReference type="ARBA" id="ARBA00022840"/>
    </source>
</evidence>
<dbReference type="GO" id="GO:0005886">
    <property type="term" value="C:plasma membrane"/>
    <property type="evidence" value="ECO:0007669"/>
    <property type="project" value="TreeGrafter"/>
</dbReference>
<keyword evidence="4 13" id="KW-0418">Kinase</keyword>
<keyword evidence="5 9" id="KW-0067">ATP-binding</keyword>
<keyword evidence="2" id="KW-0808">Transferase</keyword>
<organism evidence="13 14">
    <name type="scientific">Thecamonas trahens ATCC 50062</name>
    <dbReference type="NCBI Taxonomy" id="461836"/>
    <lineage>
        <taxon>Eukaryota</taxon>
        <taxon>Apusozoa</taxon>
        <taxon>Apusomonadida</taxon>
        <taxon>Apusomonadidae</taxon>
        <taxon>Thecamonas</taxon>
    </lineage>
</organism>
<dbReference type="GO" id="GO:0007169">
    <property type="term" value="P:cell surface receptor protein tyrosine kinase signaling pathway"/>
    <property type="evidence" value="ECO:0007669"/>
    <property type="project" value="TreeGrafter"/>
</dbReference>
<dbReference type="OrthoDB" id="28230at2759"/>
<dbReference type="InterPro" id="IPR050122">
    <property type="entry name" value="RTK"/>
</dbReference>
<dbReference type="CDD" id="cd09487">
    <property type="entry name" value="SAM_superfamily"/>
    <property type="match status" value="1"/>
</dbReference>
<dbReference type="Pfam" id="PF00536">
    <property type="entry name" value="SAM_1"/>
    <property type="match status" value="1"/>
</dbReference>
<dbReference type="Proteomes" id="UP000054408">
    <property type="component" value="Unassembled WGS sequence"/>
</dbReference>
<dbReference type="STRING" id="461836.A0A0L0DRB2"/>
<comment type="catalytic activity">
    <reaction evidence="7">
        <text>L-seryl-[protein] + ATP = O-phospho-L-seryl-[protein] + ADP + H(+)</text>
        <dbReference type="Rhea" id="RHEA:17989"/>
        <dbReference type="Rhea" id="RHEA-COMP:9863"/>
        <dbReference type="Rhea" id="RHEA-COMP:11604"/>
        <dbReference type="ChEBI" id="CHEBI:15378"/>
        <dbReference type="ChEBI" id="CHEBI:29999"/>
        <dbReference type="ChEBI" id="CHEBI:30616"/>
        <dbReference type="ChEBI" id="CHEBI:83421"/>
        <dbReference type="ChEBI" id="CHEBI:456216"/>
        <dbReference type="EC" id="2.7.11.1"/>
    </reaction>
</comment>
<dbReference type="PROSITE" id="PS50011">
    <property type="entry name" value="PROTEIN_KINASE_DOM"/>
    <property type="match status" value="1"/>
</dbReference>
<feature type="region of interest" description="Disordered" evidence="10">
    <location>
        <begin position="161"/>
        <end position="209"/>
    </location>
</feature>
<sequence length="610" mass="65533">MSQVTSLRECTPADVDKYVCIPVDERIAIRKFVVDRKGLTWVRGSALYQFTKTELVQVYKRIVARDDVSGVLYEGEALRALLGFRTADGAEINALRLKPKSFPGITLFIQSTSVNRVLLPDTTMLYEASPEDRQTLGFRPADALVNAKELRGSQSRMKEFLATEGASSSPPPPSLTPPPPSGTLQRSPMPAVAAMGQPPPNTLYAAPGTPPPAPPLPASLAAVPVSAWSVANVVEWLEWLGLGNKLGAAFVAADIDGEVLAELTDDELRDELGCTLGMAKKLARARVALFGGGYASPTLSSPLPAGGASEVLSPGDAVEYEQPAWEIPMADLTKIEMVGSGAFGQVFRGKWRGAPVAIKMLSMRTLDAQQLDDFRREAAIMTQLEHPHVVSMMGISSQPPDLAIIVEFCPGGSLDKYLFDPSIELSDWHKLKLVRGIAAGMTYLTSAGVVHRDLAARNILVTEDGEAKISDFGMSRADLMPKNTTESAVGPLKWMAPEALARSYSEKTDVWAFGVTLWEIVNRSLPFPELNNIEVAAGVLHNGLRLPIYPDTLPEWSAIMVACWAQDPAARPSFAQISEHVESLWAAAAPAPVPKPAPEPAPEAAPTSSA</sequence>
<evidence type="ECO:0000256" key="1">
    <source>
        <dbReference type="ARBA" id="ARBA00004167"/>
    </source>
</evidence>
<dbReference type="GO" id="GO:0043235">
    <property type="term" value="C:receptor complex"/>
    <property type="evidence" value="ECO:0007669"/>
    <property type="project" value="TreeGrafter"/>
</dbReference>
<dbReference type="eggNOG" id="KOG0192">
    <property type="taxonomic scope" value="Eukaryota"/>
</dbReference>
<dbReference type="EMBL" id="GL349438">
    <property type="protein sequence ID" value="KNC54854.1"/>
    <property type="molecule type" value="Genomic_DNA"/>
</dbReference>
<dbReference type="PROSITE" id="PS00107">
    <property type="entry name" value="PROTEIN_KINASE_ATP"/>
    <property type="match status" value="1"/>
</dbReference>
<evidence type="ECO:0000256" key="2">
    <source>
        <dbReference type="ARBA" id="ARBA00022679"/>
    </source>
</evidence>
<dbReference type="GO" id="GO:0004674">
    <property type="term" value="F:protein serine/threonine kinase activity"/>
    <property type="evidence" value="ECO:0007669"/>
    <property type="project" value="UniProtKB-EC"/>
</dbReference>
<dbReference type="InterPro" id="IPR011009">
    <property type="entry name" value="Kinase-like_dom_sf"/>
</dbReference>
<dbReference type="Gene3D" id="1.10.150.50">
    <property type="entry name" value="Transcription Factor, Ets-1"/>
    <property type="match status" value="1"/>
</dbReference>
<dbReference type="OMA" id="FHREGTI"/>
<evidence type="ECO:0000259" key="11">
    <source>
        <dbReference type="PROSITE" id="PS50011"/>
    </source>
</evidence>
<dbReference type="Gene3D" id="3.30.200.20">
    <property type="entry name" value="Phosphorylase Kinase, domain 1"/>
    <property type="match status" value="1"/>
</dbReference>
<dbReference type="CDD" id="cd13999">
    <property type="entry name" value="STKc_MAP3K-like"/>
    <property type="match status" value="1"/>
</dbReference>
<evidence type="ECO:0000313" key="13">
    <source>
        <dbReference type="EMBL" id="KNC54854.1"/>
    </source>
</evidence>
<dbReference type="PANTHER" id="PTHR24416">
    <property type="entry name" value="TYROSINE-PROTEIN KINASE RECEPTOR"/>
    <property type="match status" value="1"/>
</dbReference>
<evidence type="ECO:0000313" key="14">
    <source>
        <dbReference type="Proteomes" id="UP000054408"/>
    </source>
</evidence>
<evidence type="ECO:0000256" key="10">
    <source>
        <dbReference type="SAM" id="MobiDB-lite"/>
    </source>
</evidence>
<dbReference type="Pfam" id="PF07714">
    <property type="entry name" value="PK_Tyr_Ser-Thr"/>
    <property type="match status" value="1"/>
</dbReference>
<evidence type="ECO:0000256" key="4">
    <source>
        <dbReference type="ARBA" id="ARBA00022777"/>
    </source>
</evidence>
<dbReference type="InterPro" id="IPR000719">
    <property type="entry name" value="Prot_kinase_dom"/>
</dbReference>
<gene>
    <name evidence="13" type="ORF">AMSG_01708</name>
</gene>
<dbReference type="GO" id="GO:0005524">
    <property type="term" value="F:ATP binding"/>
    <property type="evidence" value="ECO:0007669"/>
    <property type="project" value="UniProtKB-UniRule"/>
</dbReference>
<dbReference type="InterPro" id="IPR017441">
    <property type="entry name" value="Protein_kinase_ATP_BS"/>
</dbReference>
<comment type="subcellular location">
    <subcellularLocation>
        <location evidence="1">Membrane</location>
        <topology evidence="1">Single-pass membrane protein</topology>
    </subcellularLocation>
</comment>
<dbReference type="PRINTS" id="PR00109">
    <property type="entry name" value="TYRKINASE"/>
</dbReference>
<dbReference type="PROSITE" id="PS00109">
    <property type="entry name" value="PROTEIN_KINASE_TYR"/>
    <property type="match status" value="1"/>
</dbReference>
<accession>A0A0L0DRB2</accession>
<evidence type="ECO:0000256" key="9">
    <source>
        <dbReference type="PROSITE-ProRule" id="PRU10141"/>
    </source>
</evidence>
<dbReference type="SMART" id="SM00219">
    <property type="entry name" value="TyrKc"/>
    <property type="match status" value="1"/>
</dbReference>
<evidence type="ECO:0000256" key="6">
    <source>
        <dbReference type="ARBA" id="ARBA00047899"/>
    </source>
</evidence>
<comment type="catalytic activity">
    <reaction evidence="6">
        <text>L-threonyl-[protein] + ATP = O-phospho-L-threonyl-[protein] + ADP + H(+)</text>
        <dbReference type="Rhea" id="RHEA:46608"/>
        <dbReference type="Rhea" id="RHEA-COMP:11060"/>
        <dbReference type="Rhea" id="RHEA-COMP:11605"/>
        <dbReference type="ChEBI" id="CHEBI:15378"/>
        <dbReference type="ChEBI" id="CHEBI:30013"/>
        <dbReference type="ChEBI" id="CHEBI:30616"/>
        <dbReference type="ChEBI" id="CHEBI:61977"/>
        <dbReference type="ChEBI" id="CHEBI:456216"/>
        <dbReference type="EC" id="2.7.11.1"/>
    </reaction>
</comment>
<proteinExistence type="predicted"/>
<feature type="domain" description="SAM" evidence="12">
    <location>
        <begin position="228"/>
        <end position="273"/>
    </location>
</feature>
<dbReference type="PANTHER" id="PTHR24416:SF611">
    <property type="entry name" value="TYROSINE-PROTEIN KINASE TRANSMEMBRANE RECEPTOR ROR"/>
    <property type="match status" value="1"/>
</dbReference>
<dbReference type="SUPFAM" id="SSF47769">
    <property type="entry name" value="SAM/Pointed domain"/>
    <property type="match status" value="1"/>
</dbReference>
<keyword evidence="3 9" id="KW-0547">Nucleotide-binding</keyword>
<dbReference type="Gene3D" id="1.10.510.10">
    <property type="entry name" value="Transferase(Phosphotransferase) domain 1"/>
    <property type="match status" value="1"/>
</dbReference>
<dbReference type="InterPro" id="IPR020635">
    <property type="entry name" value="Tyr_kinase_cat_dom"/>
</dbReference>
<evidence type="ECO:0000259" key="12">
    <source>
        <dbReference type="PROSITE" id="PS50105"/>
    </source>
</evidence>
<evidence type="ECO:0000256" key="7">
    <source>
        <dbReference type="ARBA" id="ARBA00048679"/>
    </source>
</evidence>
<feature type="domain" description="Protein kinase" evidence="11">
    <location>
        <begin position="332"/>
        <end position="583"/>
    </location>
</feature>
<dbReference type="FunFam" id="3.30.200.20:FF:000034">
    <property type="entry name" value="Kinase suppressor of Ras 1"/>
    <property type="match status" value="1"/>
</dbReference>
<dbReference type="AlphaFoldDB" id="A0A0L0DRB2"/>
<feature type="compositionally biased region" description="Pro residues" evidence="10">
    <location>
        <begin position="169"/>
        <end position="181"/>
    </location>
</feature>
<protein>
    <submittedName>
        <fullName evidence="13">TKL protein kinase</fullName>
    </submittedName>
</protein>
<dbReference type="SUPFAM" id="SSF56112">
    <property type="entry name" value="Protein kinase-like (PK-like)"/>
    <property type="match status" value="1"/>
</dbReference>
<evidence type="ECO:0000256" key="3">
    <source>
        <dbReference type="ARBA" id="ARBA00022741"/>
    </source>
</evidence>
<evidence type="ECO:0000256" key="8">
    <source>
        <dbReference type="ARBA" id="ARBA00051243"/>
    </source>
</evidence>
<name>A0A0L0DRB2_THETB</name>
<dbReference type="InterPro" id="IPR001245">
    <property type="entry name" value="Ser-Thr/Tyr_kinase_cat_dom"/>
</dbReference>
<dbReference type="GeneID" id="25561447"/>
<dbReference type="InterPro" id="IPR001660">
    <property type="entry name" value="SAM"/>
</dbReference>
<feature type="binding site" evidence="9">
    <location>
        <position position="359"/>
    </location>
    <ligand>
        <name>ATP</name>
        <dbReference type="ChEBI" id="CHEBI:30616"/>
    </ligand>
</feature>